<gene>
    <name evidence="1" type="ORF">DHETER_LOCUS5441</name>
</gene>
<accession>A0ACA9M1D7</accession>
<comment type="caution">
    <text evidence="1">The sequence shown here is derived from an EMBL/GenBank/DDBJ whole genome shotgun (WGS) entry which is preliminary data.</text>
</comment>
<feature type="non-terminal residue" evidence="1">
    <location>
        <position position="1"/>
    </location>
</feature>
<dbReference type="Proteomes" id="UP000789702">
    <property type="component" value="Unassembled WGS sequence"/>
</dbReference>
<evidence type="ECO:0000313" key="1">
    <source>
        <dbReference type="EMBL" id="CAG8556112.1"/>
    </source>
</evidence>
<keyword evidence="2" id="KW-1185">Reference proteome</keyword>
<name>A0ACA9M1D7_9GLOM</name>
<proteinExistence type="predicted"/>
<reference evidence="1" key="1">
    <citation type="submission" date="2021-06" db="EMBL/GenBank/DDBJ databases">
        <authorList>
            <person name="Kallberg Y."/>
            <person name="Tangrot J."/>
            <person name="Rosling A."/>
        </authorList>
    </citation>
    <scope>NUCLEOTIDE SEQUENCE</scope>
    <source>
        <strain evidence="1">IL203A</strain>
    </source>
</reference>
<sequence length="485" mass="54631">SPANTPVGFQPSVTSSESAIEKLTEAVNKMLTQFQERRPSTSNNPNRIGILVEIVVPPTAPNPPPNTPQNYLPTGQMYNPGPVPTPVVYPYPNIGPQNPPRFASSNVAPTNNNSNISPGLNSASETQQQEALQTLLAMAASLTPNQQNNIENQNPPNSQPTFLNIPVEDVAIFAVGTQEDKSSISTTRRYKRPREEVDNPLKASPTKPKRVPVVRRKSSTSPITVGINYFDKRATQFIGDPNINLPTVNPAPKILPLLSLKTKDDSFPTHHNRLISPFLSAPNGNPPLIFLGSDSDESRDSSFEWYETAWESKGPEYKFNIYDSDIDDVIDEIRRQLRVRKEKNKPSIVRCRYDLAGNAYLRGKEDRRDVRSFISTGEAKEERERPIRDLFEYYFGEESEKRNTYHLGNLDSNQNARFQSFLNRKTGLFTWEGGKLGCTNLVRHRINTGDALPIKKHPYWYSPAERRIIKDEIAVMMKEGIIYPL</sequence>
<evidence type="ECO:0000313" key="2">
    <source>
        <dbReference type="Proteomes" id="UP000789702"/>
    </source>
</evidence>
<organism evidence="1 2">
    <name type="scientific">Dentiscutata heterogama</name>
    <dbReference type="NCBI Taxonomy" id="1316150"/>
    <lineage>
        <taxon>Eukaryota</taxon>
        <taxon>Fungi</taxon>
        <taxon>Fungi incertae sedis</taxon>
        <taxon>Mucoromycota</taxon>
        <taxon>Glomeromycotina</taxon>
        <taxon>Glomeromycetes</taxon>
        <taxon>Diversisporales</taxon>
        <taxon>Gigasporaceae</taxon>
        <taxon>Dentiscutata</taxon>
    </lineage>
</organism>
<dbReference type="EMBL" id="CAJVPU010006069">
    <property type="protein sequence ID" value="CAG8556112.1"/>
    <property type="molecule type" value="Genomic_DNA"/>
</dbReference>
<protein>
    <submittedName>
        <fullName evidence="1">1723_t:CDS:1</fullName>
    </submittedName>
</protein>